<feature type="domain" description="Cytochrome b561 bacterial/Ni-hydrogenase" evidence="7">
    <location>
        <begin position="18"/>
        <end position="268"/>
    </location>
</feature>
<keyword evidence="4 6" id="KW-1133">Transmembrane helix</keyword>
<evidence type="ECO:0000313" key="9">
    <source>
        <dbReference type="Proteomes" id="UP000199648"/>
    </source>
</evidence>
<dbReference type="GO" id="GO:0020037">
    <property type="term" value="F:heme binding"/>
    <property type="evidence" value="ECO:0007669"/>
    <property type="project" value="TreeGrafter"/>
</dbReference>
<dbReference type="InterPro" id="IPR051542">
    <property type="entry name" value="Hydrogenase_cytochrome"/>
</dbReference>
<dbReference type="GO" id="GO:0005886">
    <property type="term" value="C:plasma membrane"/>
    <property type="evidence" value="ECO:0007669"/>
    <property type="project" value="UniProtKB-SubCell"/>
</dbReference>
<keyword evidence="5 6" id="KW-0472">Membrane</keyword>
<dbReference type="SUPFAM" id="SSF81342">
    <property type="entry name" value="Transmembrane di-heme cytochromes"/>
    <property type="match status" value="1"/>
</dbReference>
<feature type="transmembrane region" description="Helical" evidence="6">
    <location>
        <begin position="21"/>
        <end position="45"/>
    </location>
</feature>
<dbReference type="InterPro" id="IPR011577">
    <property type="entry name" value="Cyt_b561_bac/Ni-Hgenase"/>
</dbReference>
<reference evidence="8 9" key="1">
    <citation type="submission" date="2016-10" db="EMBL/GenBank/DDBJ databases">
        <authorList>
            <person name="de Groot N.N."/>
        </authorList>
    </citation>
    <scope>NUCLEOTIDE SEQUENCE [LARGE SCALE GENOMIC DNA]</scope>
    <source>
        <strain evidence="8 9">HLD2</strain>
    </source>
</reference>
<feature type="transmembrane region" description="Helical" evidence="6">
    <location>
        <begin position="236"/>
        <end position="261"/>
    </location>
</feature>
<keyword evidence="2" id="KW-1003">Cell membrane</keyword>
<dbReference type="OrthoDB" id="197262at2"/>
<name>A0A1G5QY01_9GAMM</name>
<evidence type="ECO:0000256" key="3">
    <source>
        <dbReference type="ARBA" id="ARBA00022692"/>
    </source>
</evidence>
<dbReference type="Pfam" id="PF01292">
    <property type="entry name" value="Ni_hydr_CYTB"/>
    <property type="match status" value="1"/>
</dbReference>
<keyword evidence="9" id="KW-1185">Reference proteome</keyword>
<gene>
    <name evidence="8" type="ORF">SAMN03097708_02994</name>
</gene>
<evidence type="ECO:0000256" key="2">
    <source>
        <dbReference type="ARBA" id="ARBA00022475"/>
    </source>
</evidence>
<dbReference type="STRING" id="415747.SAMN03097708_02994"/>
<sequence>MESAKPEPDHKARGEVYRHTATVRVTHWLNVLFLTFMLGSGLQILNAHPSLYWGSRSDPDAAWLEFSARLAASGQLRGYTRLFSREFDTTGILGVSEGPAGTLEQRAFPGWATIPSTRWLAMGRRWHLFFAWLFVINGLFYVVYIIITGHLRRDLLLRRTELKGFGTSLLRHLSPRRLRAEVAGGYNPLQKLSYLGVIFLAGPLIILTGLTMSPWLNSVFPWLLDLFGGRQSARSLHFLVAFALVLFVLVHVAMVVFVGPLNQLRAMIIGRLRIKGGKG</sequence>
<evidence type="ECO:0000256" key="5">
    <source>
        <dbReference type="ARBA" id="ARBA00023136"/>
    </source>
</evidence>
<dbReference type="PANTHER" id="PTHR30485:SF1">
    <property type="entry name" value="CYTOCHROME YDHU-RELATED"/>
    <property type="match status" value="1"/>
</dbReference>
<evidence type="ECO:0000256" key="4">
    <source>
        <dbReference type="ARBA" id="ARBA00022989"/>
    </source>
</evidence>
<organism evidence="8 9">
    <name type="scientific">Thiohalomonas denitrificans</name>
    <dbReference type="NCBI Taxonomy" id="415747"/>
    <lineage>
        <taxon>Bacteria</taxon>
        <taxon>Pseudomonadati</taxon>
        <taxon>Pseudomonadota</taxon>
        <taxon>Gammaproteobacteria</taxon>
        <taxon>Thiohalomonadales</taxon>
        <taxon>Thiohalomonadaceae</taxon>
        <taxon>Thiohalomonas</taxon>
    </lineage>
</organism>
<dbReference type="InterPro" id="IPR016174">
    <property type="entry name" value="Di-haem_cyt_TM"/>
</dbReference>
<dbReference type="AlphaFoldDB" id="A0A1G5QY01"/>
<comment type="subcellular location">
    <subcellularLocation>
        <location evidence="1">Cell membrane</location>
        <topology evidence="1">Multi-pass membrane protein</topology>
    </subcellularLocation>
</comment>
<feature type="transmembrane region" description="Helical" evidence="6">
    <location>
        <begin position="194"/>
        <end position="216"/>
    </location>
</feature>
<evidence type="ECO:0000259" key="7">
    <source>
        <dbReference type="Pfam" id="PF01292"/>
    </source>
</evidence>
<evidence type="ECO:0000313" key="8">
    <source>
        <dbReference type="EMBL" id="SCZ66683.1"/>
    </source>
</evidence>
<protein>
    <submittedName>
        <fullName evidence="8">Thiosulfate reductase cytochrome b subunit</fullName>
    </submittedName>
</protein>
<dbReference type="GO" id="GO:0009055">
    <property type="term" value="F:electron transfer activity"/>
    <property type="evidence" value="ECO:0007669"/>
    <property type="project" value="InterPro"/>
</dbReference>
<dbReference type="EMBL" id="FMWD01000012">
    <property type="protein sequence ID" value="SCZ66683.1"/>
    <property type="molecule type" value="Genomic_DNA"/>
</dbReference>
<dbReference type="Gene3D" id="1.20.950.20">
    <property type="entry name" value="Transmembrane di-heme cytochromes, Chain C"/>
    <property type="match status" value="1"/>
</dbReference>
<evidence type="ECO:0000256" key="1">
    <source>
        <dbReference type="ARBA" id="ARBA00004651"/>
    </source>
</evidence>
<accession>A0A1G5QY01</accession>
<dbReference type="Proteomes" id="UP000199648">
    <property type="component" value="Unassembled WGS sequence"/>
</dbReference>
<feature type="transmembrane region" description="Helical" evidence="6">
    <location>
        <begin position="129"/>
        <end position="151"/>
    </location>
</feature>
<dbReference type="RefSeq" id="WP_092998779.1">
    <property type="nucleotide sequence ID" value="NZ_FMWD01000012.1"/>
</dbReference>
<keyword evidence="3 6" id="KW-0812">Transmembrane</keyword>
<proteinExistence type="predicted"/>
<evidence type="ECO:0000256" key="6">
    <source>
        <dbReference type="SAM" id="Phobius"/>
    </source>
</evidence>
<dbReference type="GO" id="GO:0022904">
    <property type="term" value="P:respiratory electron transport chain"/>
    <property type="evidence" value="ECO:0007669"/>
    <property type="project" value="InterPro"/>
</dbReference>
<dbReference type="PANTHER" id="PTHR30485">
    <property type="entry name" value="NI/FE-HYDROGENASE 1 B-TYPE CYTOCHROME SUBUNIT"/>
    <property type="match status" value="1"/>
</dbReference>